<sequence length="109" mass="11987">MGLRWSYAQRAAKQTSKWNVAVTHGWRSVDGSLINKPFHVEKNGSDRERRRRPSCQISVLVLHVSQALVSGRGGCAAELALPPTLPSKYSCSNAKCSIDGNLGYRFEGI</sequence>
<gene>
    <name evidence="1" type="ORF">NDU88_002357</name>
</gene>
<evidence type="ECO:0000313" key="2">
    <source>
        <dbReference type="Proteomes" id="UP001066276"/>
    </source>
</evidence>
<protein>
    <submittedName>
        <fullName evidence="1">Uncharacterized protein</fullName>
    </submittedName>
</protein>
<dbReference type="AlphaFoldDB" id="A0AAV7PF24"/>
<keyword evidence="2" id="KW-1185">Reference proteome</keyword>
<organism evidence="1 2">
    <name type="scientific">Pleurodeles waltl</name>
    <name type="common">Iberian ribbed newt</name>
    <dbReference type="NCBI Taxonomy" id="8319"/>
    <lineage>
        <taxon>Eukaryota</taxon>
        <taxon>Metazoa</taxon>
        <taxon>Chordata</taxon>
        <taxon>Craniata</taxon>
        <taxon>Vertebrata</taxon>
        <taxon>Euteleostomi</taxon>
        <taxon>Amphibia</taxon>
        <taxon>Batrachia</taxon>
        <taxon>Caudata</taxon>
        <taxon>Salamandroidea</taxon>
        <taxon>Salamandridae</taxon>
        <taxon>Pleurodelinae</taxon>
        <taxon>Pleurodeles</taxon>
    </lineage>
</organism>
<accession>A0AAV7PF24</accession>
<comment type="caution">
    <text evidence="1">The sequence shown here is derived from an EMBL/GenBank/DDBJ whole genome shotgun (WGS) entry which is preliminary data.</text>
</comment>
<dbReference type="Proteomes" id="UP001066276">
    <property type="component" value="Chromosome 7"/>
</dbReference>
<proteinExistence type="predicted"/>
<name>A0AAV7PF24_PLEWA</name>
<reference evidence="1" key="1">
    <citation type="journal article" date="2022" name="bioRxiv">
        <title>Sequencing and chromosome-scale assembly of the giantPleurodeles waltlgenome.</title>
        <authorList>
            <person name="Brown T."/>
            <person name="Elewa A."/>
            <person name="Iarovenko S."/>
            <person name="Subramanian E."/>
            <person name="Araus A.J."/>
            <person name="Petzold A."/>
            <person name="Susuki M."/>
            <person name="Suzuki K.-i.T."/>
            <person name="Hayashi T."/>
            <person name="Toyoda A."/>
            <person name="Oliveira C."/>
            <person name="Osipova E."/>
            <person name="Leigh N.D."/>
            <person name="Simon A."/>
            <person name="Yun M.H."/>
        </authorList>
    </citation>
    <scope>NUCLEOTIDE SEQUENCE</scope>
    <source>
        <strain evidence="1">20211129_DDA</strain>
        <tissue evidence="1">Liver</tissue>
    </source>
</reference>
<dbReference type="EMBL" id="JANPWB010000011">
    <property type="protein sequence ID" value="KAJ1123890.1"/>
    <property type="molecule type" value="Genomic_DNA"/>
</dbReference>
<evidence type="ECO:0000313" key="1">
    <source>
        <dbReference type="EMBL" id="KAJ1123890.1"/>
    </source>
</evidence>